<evidence type="ECO:0000313" key="1">
    <source>
        <dbReference type="EMBL" id="MPN62927.1"/>
    </source>
</evidence>
<name>A0A645JHV5_9ZZZZ</name>
<dbReference type="AlphaFoldDB" id="A0A645JHV5"/>
<protein>
    <submittedName>
        <fullName evidence="1">Uncharacterized protein</fullName>
    </submittedName>
</protein>
<sequence length="104" mass="12017">MGLHGLGDCLGALQRLRHALRRLRAADRIASDGGLADLKSLIFEPIRQIPVGVGRVSELQVELPLNIIRELVDRRAHPRPAAFLFRHRRRDRRSFLPRDRRLSW</sequence>
<organism evidence="1">
    <name type="scientific">bioreactor metagenome</name>
    <dbReference type="NCBI Taxonomy" id="1076179"/>
    <lineage>
        <taxon>unclassified sequences</taxon>
        <taxon>metagenomes</taxon>
        <taxon>ecological metagenomes</taxon>
    </lineage>
</organism>
<comment type="caution">
    <text evidence="1">The sequence shown here is derived from an EMBL/GenBank/DDBJ whole genome shotgun (WGS) entry which is preliminary data.</text>
</comment>
<accession>A0A645JHV5</accession>
<gene>
    <name evidence="1" type="ORF">SDC9_210680</name>
</gene>
<proteinExistence type="predicted"/>
<dbReference type="EMBL" id="VSSQ01141629">
    <property type="protein sequence ID" value="MPN62927.1"/>
    <property type="molecule type" value="Genomic_DNA"/>
</dbReference>
<reference evidence="1" key="1">
    <citation type="submission" date="2019-08" db="EMBL/GenBank/DDBJ databases">
        <authorList>
            <person name="Kucharzyk K."/>
            <person name="Murdoch R.W."/>
            <person name="Higgins S."/>
            <person name="Loffler F."/>
        </authorList>
    </citation>
    <scope>NUCLEOTIDE SEQUENCE</scope>
</reference>